<dbReference type="GO" id="GO:0006633">
    <property type="term" value="P:fatty acid biosynthetic process"/>
    <property type="evidence" value="ECO:0007669"/>
    <property type="project" value="TreeGrafter"/>
</dbReference>
<feature type="domain" description="Ketoreductase" evidence="3">
    <location>
        <begin position="6"/>
        <end position="187"/>
    </location>
</feature>
<dbReference type="PROSITE" id="PS00061">
    <property type="entry name" value="ADH_SHORT"/>
    <property type="match status" value="1"/>
</dbReference>
<dbReference type="InterPro" id="IPR002347">
    <property type="entry name" value="SDR_fam"/>
</dbReference>
<keyword evidence="5" id="KW-1185">Reference proteome</keyword>
<dbReference type="Pfam" id="PF13561">
    <property type="entry name" value="adh_short_C2"/>
    <property type="match status" value="1"/>
</dbReference>
<evidence type="ECO:0000256" key="2">
    <source>
        <dbReference type="ARBA" id="ARBA00023002"/>
    </source>
</evidence>
<evidence type="ECO:0000259" key="3">
    <source>
        <dbReference type="SMART" id="SM00822"/>
    </source>
</evidence>
<evidence type="ECO:0000256" key="1">
    <source>
        <dbReference type="ARBA" id="ARBA00006484"/>
    </source>
</evidence>
<dbReference type="FunFam" id="3.40.50.720:FF:000084">
    <property type="entry name" value="Short-chain dehydrogenase reductase"/>
    <property type="match status" value="1"/>
</dbReference>
<dbReference type="Gene3D" id="3.40.50.720">
    <property type="entry name" value="NAD(P)-binding Rossmann-like Domain"/>
    <property type="match status" value="1"/>
</dbReference>
<dbReference type="InterPro" id="IPR036291">
    <property type="entry name" value="NAD(P)-bd_dom_sf"/>
</dbReference>
<gene>
    <name evidence="4" type="ORF">GCM10011492_05450</name>
</gene>
<dbReference type="Proteomes" id="UP000636793">
    <property type="component" value="Unassembled WGS sequence"/>
</dbReference>
<dbReference type="AlphaFoldDB" id="A0A916SVR3"/>
<dbReference type="PANTHER" id="PTHR42760:SF122">
    <property type="entry name" value="NAD(P)-BINDING PROTEIN"/>
    <property type="match status" value="1"/>
</dbReference>
<dbReference type="SUPFAM" id="SSF51735">
    <property type="entry name" value="NAD(P)-binding Rossmann-fold domains"/>
    <property type="match status" value="1"/>
</dbReference>
<dbReference type="PANTHER" id="PTHR42760">
    <property type="entry name" value="SHORT-CHAIN DEHYDROGENASES/REDUCTASES FAMILY MEMBER"/>
    <property type="match status" value="1"/>
</dbReference>
<dbReference type="PRINTS" id="PR00081">
    <property type="entry name" value="GDHRDH"/>
</dbReference>
<organism evidence="4 5">
    <name type="scientific">Flexivirga endophytica</name>
    <dbReference type="NCBI Taxonomy" id="1849103"/>
    <lineage>
        <taxon>Bacteria</taxon>
        <taxon>Bacillati</taxon>
        <taxon>Actinomycetota</taxon>
        <taxon>Actinomycetes</taxon>
        <taxon>Micrococcales</taxon>
        <taxon>Dermacoccaceae</taxon>
        <taxon>Flexivirga</taxon>
    </lineage>
</organism>
<dbReference type="InterPro" id="IPR020904">
    <property type="entry name" value="Sc_DH/Rdtase_CS"/>
</dbReference>
<evidence type="ECO:0000313" key="5">
    <source>
        <dbReference type="Proteomes" id="UP000636793"/>
    </source>
</evidence>
<sequence>MTAGNGPVLVTGGTSGIGLGVASAIVRAGRPVAILGRDAERADEAANQLRSEGDPELVLARRGDTTNPEDLTAVVRAVIDRWGRLDGLVTTAGRLARGSLLTLTPEDFEAAWQINVHGTWLAMRACVPAMQQHGHGRIVTIGSVLGSTGTPERGGYAATKGAVAALSRSIALELARTGITVNCVAPGPVRTSMNADDAASKFDDLIPAGRWGRPEDIAHIIVGLLDDAAGWTTGTVIHVDGGYTAR</sequence>
<comment type="similarity">
    <text evidence="1">Belongs to the short-chain dehydrogenases/reductases (SDR) family.</text>
</comment>
<accession>A0A916SVR3</accession>
<comment type="caution">
    <text evidence="4">The sequence shown here is derived from an EMBL/GenBank/DDBJ whole genome shotgun (WGS) entry which is preliminary data.</text>
</comment>
<proteinExistence type="inferred from homology"/>
<dbReference type="EMBL" id="BMHI01000001">
    <property type="protein sequence ID" value="GGB18523.1"/>
    <property type="molecule type" value="Genomic_DNA"/>
</dbReference>
<dbReference type="PRINTS" id="PR00080">
    <property type="entry name" value="SDRFAMILY"/>
</dbReference>
<dbReference type="SMART" id="SM00822">
    <property type="entry name" value="PKS_KR"/>
    <property type="match status" value="1"/>
</dbReference>
<dbReference type="CDD" id="cd05233">
    <property type="entry name" value="SDR_c"/>
    <property type="match status" value="1"/>
</dbReference>
<reference evidence="4" key="2">
    <citation type="submission" date="2020-09" db="EMBL/GenBank/DDBJ databases">
        <authorList>
            <person name="Sun Q."/>
            <person name="Zhou Y."/>
        </authorList>
    </citation>
    <scope>NUCLEOTIDE SEQUENCE</scope>
    <source>
        <strain evidence="4">CGMCC 1.15085</strain>
    </source>
</reference>
<reference evidence="4" key="1">
    <citation type="journal article" date="2014" name="Int. J. Syst. Evol. Microbiol.">
        <title>Complete genome sequence of Corynebacterium casei LMG S-19264T (=DSM 44701T), isolated from a smear-ripened cheese.</title>
        <authorList>
            <consortium name="US DOE Joint Genome Institute (JGI-PGF)"/>
            <person name="Walter F."/>
            <person name="Albersmeier A."/>
            <person name="Kalinowski J."/>
            <person name="Ruckert C."/>
        </authorList>
    </citation>
    <scope>NUCLEOTIDE SEQUENCE</scope>
    <source>
        <strain evidence="4">CGMCC 1.15085</strain>
    </source>
</reference>
<dbReference type="RefSeq" id="WP_188835405.1">
    <property type="nucleotide sequence ID" value="NZ_BMHI01000001.1"/>
</dbReference>
<dbReference type="GO" id="GO:0016616">
    <property type="term" value="F:oxidoreductase activity, acting on the CH-OH group of donors, NAD or NADP as acceptor"/>
    <property type="evidence" value="ECO:0007669"/>
    <property type="project" value="TreeGrafter"/>
</dbReference>
<keyword evidence="2" id="KW-0560">Oxidoreductase</keyword>
<protein>
    <submittedName>
        <fullName evidence="4">3-oxoacyl-(ACP) reductase</fullName>
    </submittedName>
</protein>
<dbReference type="GO" id="GO:0048038">
    <property type="term" value="F:quinone binding"/>
    <property type="evidence" value="ECO:0007669"/>
    <property type="project" value="TreeGrafter"/>
</dbReference>
<evidence type="ECO:0000313" key="4">
    <source>
        <dbReference type="EMBL" id="GGB18523.1"/>
    </source>
</evidence>
<dbReference type="InterPro" id="IPR057326">
    <property type="entry name" value="KR_dom"/>
</dbReference>
<name>A0A916SVR3_9MICO</name>